<dbReference type="GO" id="GO:0070008">
    <property type="term" value="F:serine-type exopeptidase activity"/>
    <property type="evidence" value="ECO:0007669"/>
    <property type="project" value="InterPro"/>
</dbReference>
<sequence length="535" mass="59953">MLVKVSPFSTLRLGISQFIDPPCVWNSSQAHFLSTLHTMTPSRLSFIISFILSVTSIYGQKIYIPTLTLQLEDFLRDPESAVSASITDDFETFFFDQTLDHFSYTPQSYATFKQRYFIDSRYWGGANSSAPIFVYLGAESSLDGAPTLIGFLRDNAAQFKALLVYIEHRYYGQSIPLGMSFEEALENADIRGYFSSAQALADYVAVIMHVKRERNAIKSPVIVVGGSYGGMLASWLRLKYPHVALGALASSAPVLYFEDITPQDAYYSVVAKDFKETSETCHQAIANSWSEIDRVAKELDGLSNLSKIFNTCRPLESGATLKSFLKGLYTKAAQHDNPPTYPVRLICKGIDGANTTENDILGKISAGVVAYYWNSTCYVNPLLPVTPSGWSWQRCSEMVMPLGITNNSMFPRAPFVLDDFMEQCRCQYGVVPRPHWVTTHYGGHDIELILRRFGSNIIFSNGLRDPWSGAGVLKNISESIIAVITDQGSHCVDIYPESHNPQYPDPDWLVKQRKTEVEIIKGWIDQYYADLRASK</sequence>
<evidence type="ECO:0000256" key="4">
    <source>
        <dbReference type="ARBA" id="ARBA00022801"/>
    </source>
</evidence>
<dbReference type="GO" id="GO:0006508">
    <property type="term" value="P:proteolysis"/>
    <property type="evidence" value="ECO:0007669"/>
    <property type="project" value="UniProtKB-KW"/>
</dbReference>
<evidence type="ECO:0008006" key="7">
    <source>
        <dbReference type="Google" id="ProtNLM"/>
    </source>
</evidence>
<proteinExistence type="inferred from homology"/>
<gene>
    <name evidence="6" type="ORF">EUGRSUZ_J00400</name>
</gene>
<dbReference type="GO" id="GO:0008239">
    <property type="term" value="F:dipeptidyl-peptidase activity"/>
    <property type="evidence" value="ECO:0000318"/>
    <property type="project" value="GO_Central"/>
</dbReference>
<dbReference type="MEROPS" id="S28.A03"/>
<dbReference type="EMBL" id="KK198762">
    <property type="protein sequence ID" value="KCW50722.1"/>
    <property type="molecule type" value="Genomic_DNA"/>
</dbReference>
<dbReference type="InterPro" id="IPR042269">
    <property type="entry name" value="Ser_carbopepase_S28_SKS"/>
</dbReference>
<keyword evidence="2" id="KW-0645">Protease</keyword>
<comment type="similarity">
    <text evidence="1">Belongs to the peptidase S28 family.</text>
</comment>
<dbReference type="eggNOG" id="KOG2183">
    <property type="taxonomic scope" value="Eukaryota"/>
</dbReference>
<evidence type="ECO:0000256" key="2">
    <source>
        <dbReference type="ARBA" id="ARBA00022670"/>
    </source>
</evidence>
<protein>
    <recommendedName>
        <fullName evidence="7">Serine carboxypeptidase S28 family protein</fullName>
    </recommendedName>
</protein>
<dbReference type="PANTHER" id="PTHR11010">
    <property type="entry name" value="PROTEASE S28 PRO-X CARBOXYPEPTIDASE-RELATED"/>
    <property type="match status" value="1"/>
</dbReference>
<dbReference type="InterPro" id="IPR029058">
    <property type="entry name" value="AB_hydrolase_fold"/>
</dbReference>
<reference evidence="6" key="1">
    <citation type="submission" date="2013-07" db="EMBL/GenBank/DDBJ databases">
        <title>The genome of Eucalyptus grandis.</title>
        <authorList>
            <person name="Schmutz J."/>
            <person name="Hayes R."/>
            <person name="Myburg A."/>
            <person name="Tuskan G."/>
            <person name="Grattapaglia D."/>
            <person name="Rokhsar D.S."/>
        </authorList>
    </citation>
    <scope>NUCLEOTIDE SEQUENCE</scope>
    <source>
        <tissue evidence="6">Leaf extractions</tissue>
    </source>
</reference>
<dbReference type="OMA" id="IMEGWIA"/>
<dbReference type="Pfam" id="PF05577">
    <property type="entry name" value="Peptidase_S28"/>
    <property type="match status" value="1"/>
</dbReference>
<dbReference type="AlphaFoldDB" id="A0A059A9D3"/>
<dbReference type="InParanoid" id="A0A059A9D3"/>
<name>A0A059A9D3_EUCGR</name>
<evidence type="ECO:0000256" key="3">
    <source>
        <dbReference type="ARBA" id="ARBA00022729"/>
    </source>
</evidence>
<evidence type="ECO:0000313" key="6">
    <source>
        <dbReference type="EMBL" id="KCW50722.1"/>
    </source>
</evidence>
<keyword evidence="5" id="KW-0325">Glycoprotein</keyword>
<keyword evidence="3" id="KW-0732">Signal</keyword>
<dbReference type="SUPFAM" id="SSF53474">
    <property type="entry name" value="alpha/beta-Hydrolases"/>
    <property type="match status" value="1"/>
</dbReference>
<accession>A0A059A9D3</accession>
<dbReference type="PANTHER" id="PTHR11010:SF96">
    <property type="entry name" value="LYSOSOMAL PRO-X CARBOXYPEPTIDASE-LIKE ISOFORM X1"/>
    <property type="match status" value="1"/>
</dbReference>
<evidence type="ECO:0000256" key="1">
    <source>
        <dbReference type="ARBA" id="ARBA00011079"/>
    </source>
</evidence>
<keyword evidence="4" id="KW-0378">Hydrolase</keyword>
<dbReference type="Gene3D" id="1.20.120.980">
    <property type="entry name" value="Serine carboxypeptidase S28, SKS domain"/>
    <property type="match status" value="1"/>
</dbReference>
<dbReference type="Gramene" id="KCW50722">
    <property type="protein sequence ID" value="KCW50722"/>
    <property type="gene ID" value="EUGRSUZ_J00400"/>
</dbReference>
<dbReference type="Gene3D" id="3.40.50.1820">
    <property type="entry name" value="alpha/beta hydrolase"/>
    <property type="match status" value="1"/>
</dbReference>
<evidence type="ECO:0000256" key="5">
    <source>
        <dbReference type="ARBA" id="ARBA00023180"/>
    </source>
</evidence>
<organism evidence="6">
    <name type="scientific">Eucalyptus grandis</name>
    <name type="common">Flooded gum</name>
    <dbReference type="NCBI Taxonomy" id="71139"/>
    <lineage>
        <taxon>Eukaryota</taxon>
        <taxon>Viridiplantae</taxon>
        <taxon>Streptophyta</taxon>
        <taxon>Embryophyta</taxon>
        <taxon>Tracheophyta</taxon>
        <taxon>Spermatophyta</taxon>
        <taxon>Magnoliopsida</taxon>
        <taxon>eudicotyledons</taxon>
        <taxon>Gunneridae</taxon>
        <taxon>Pentapetalae</taxon>
        <taxon>rosids</taxon>
        <taxon>malvids</taxon>
        <taxon>Myrtales</taxon>
        <taxon>Myrtaceae</taxon>
        <taxon>Myrtoideae</taxon>
        <taxon>Eucalypteae</taxon>
        <taxon>Eucalyptus</taxon>
    </lineage>
</organism>
<dbReference type="InterPro" id="IPR008758">
    <property type="entry name" value="Peptidase_S28"/>
</dbReference>